<dbReference type="Proteomes" id="UP000287447">
    <property type="component" value="Unassembled WGS sequence"/>
</dbReference>
<evidence type="ECO:0000259" key="6">
    <source>
        <dbReference type="Pfam" id="PF06803"/>
    </source>
</evidence>
<evidence type="ECO:0000313" key="7">
    <source>
        <dbReference type="EMBL" id="RVU36383.1"/>
    </source>
</evidence>
<gene>
    <name evidence="7" type="ORF">EOI86_14345</name>
</gene>
<protein>
    <submittedName>
        <fullName evidence="7">DUF1232 domain-containing protein</fullName>
    </submittedName>
</protein>
<accession>A0A437QPB9</accession>
<dbReference type="AlphaFoldDB" id="A0A437QPB9"/>
<dbReference type="OrthoDB" id="9813247at2"/>
<evidence type="ECO:0000256" key="1">
    <source>
        <dbReference type="ARBA" id="ARBA00004127"/>
    </source>
</evidence>
<keyword evidence="3" id="KW-1133">Transmembrane helix</keyword>
<reference evidence="8" key="1">
    <citation type="submission" date="2019-01" db="EMBL/GenBank/DDBJ databases">
        <title>Gri0909 isolated from a small marine red alga.</title>
        <authorList>
            <person name="Kim J."/>
            <person name="Jeong S.E."/>
            <person name="Jeon C.O."/>
        </authorList>
    </citation>
    <scope>NUCLEOTIDE SEQUENCE [LARGE SCALE GENOMIC DNA]</scope>
    <source>
        <strain evidence="8">Gri0909</strain>
    </source>
</reference>
<evidence type="ECO:0000256" key="3">
    <source>
        <dbReference type="ARBA" id="ARBA00022989"/>
    </source>
</evidence>
<evidence type="ECO:0000256" key="2">
    <source>
        <dbReference type="ARBA" id="ARBA00022692"/>
    </source>
</evidence>
<sequence>MGKNSTGKNNAGKWTPDLPALAAPEREGENRRAVRDGFWPKLRGFLGRIPFAEEAVAAYYAAMDPATPKRTKLLLFAALAYFIAPTDAIPDFLLGLGFTDDAAVFWAAWKLVQDQIRPVHRQQAKTALTALKKDEIAHGADKTDAD</sequence>
<feature type="domain" description="DUF1232" evidence="6">
    <location>
        <begin position="71"/>
        <end position="105"/>
    </location>
</feature>
<dbReference type="RefSeq" id="WP_127765859.1">
    <property type="nucleotide sequence ID" value="NZ_SADE01000002.1"/>
</dbReference>
<feature type="region of interest" description="Disordered" evidence="5">
    <location>
        <begin position="1"/>
        <end position="28"/>
    </location>
</feature>
<keyword evidence="2" id="KW-0812">Transmembrane</keyword>
<comment type="caution">
    <text evidence="7">The sequence shown here is derived from an EMBL/GenBank/DDBJ whole genome shotgun (WGS) entry which is preliminary data.</text>
</comment>
<dbReference type="InterPro" id="IPR010652">
    <property type="entry name" value="DUF1232"/>
</dbReference>
<organism evidence="7 8">
    <name type="scientific">Hwanghaeella grinnelliae</name>
    <dbReference type="NCBI Taxonomy" id="2500179"/>
    <lineage>
        <taxon>Bacteria</taxon>
        <taxon>Pseudomonadati</taxon>
        <taxon>Pseudomonadota</taxon>
        <taxon>Alphaproteobacteria</taxon>
        <taxon>Rhodospirillales</taxon>
        <taxon>Rhodospirillaceae</taxon>
        <taxon>Hwanghaeella</taxon>
    </lineage>
</organism>
<dbReference type="EMBL" id="SADE01000002">
    <property type="protein sequence ID" value="RVU36383.1"/>
    <property type="molecule type" value="Genomic_DNA"/>
</dbReference>
<dbReference type="GO" id="GO:0012505">
    <property type="term" value="C:endomembrane system"/>
    <property type="evidence" value="ECO:0007669"/>
    <property type="project" value="UniProtKB-SubCell"/>
</dbReference>
<evidence type="ECO:0000313" key="8">
    <source>
        <dbReference type="Proteomes" id="UP000287447"/>
    </source>
</evidence>
<proteinExistence type="predicted"/>
<name>A0A437QPB9_9PROT</name>
<comment type="subcellular location">
    <subcellularLocation>
        <location evidence="1">Endomembrane system</location>
        <topology evidence="1">Multi-pass membrane protein</topology>
    </subcellularLocation>
</comment>
<evidence type="ECO:0000256" key="4">
    <source>
        <dbReference type="ARBA" id="ARBA00023136"/>
    </source>
</evidence>
<dbReference type="Pfam" id="PF06803">
    <property type="entry name" value="DUF1232"/>
    <property type="match status" value="1"/>
</dbReference>
<keyword evidence="8" id="KW-1185">Reference proteome</keyword>
<keyword evidence="4" id="KW-0472">Membrane</keyword>
<evidence type="ECO:0000256" key="5">
    <source>
        <dbReference type="SAM" id="MobiDB-lite"/>
    </source>
</evidence>